<proteinExistence type="predicted"/>
<name>A0A9P5VNX7_9FUNG</name>
<gene>
    <name evidence="1" type="ORF">BG006_002025</name>
</gene>
<comment type="caution">
    <text evidence="1">The sequence shown here is derived from an EMBL/GenBank/DDBJ whole genome shotgun (WGS) entry which is preliminary data.</text>
</comment>
<accession>A0A9P5VNX7</accession>
<dbReference type="AlphaFoldDB" id="A0A9P5VNX7"/>
<dbReference type="EMBL" id="JAAAUY010000144">
    <property type="protein sequence ID" value="KAF9334515.1"/>
    <property type="molecule type" value="Genomic_DNA"/>
</dbReference>
<organism evidence="1 2">
    <name type="scientific">Podila minutissima</name>
    <dbReference type="NCBI Taxonomy" id="64525"/>
    <lineage>
        <taxon>Eukaryota</taxon>
        <taxon>Fungi</taxon>
        <taxon>Fungi incertae sedis</taxon>
        <taxon>Mucoromycota</taxon>
        <taxon>Mortierellomycotina</taxon>
        <taxon>Mortierellomycetes</taxon>
        <taxon>Mortierellales</taxon>
        <taxon>Mortierellaceae</taxon>
        <taxon>Podila</taxon>
    </lineage>
</organism>
<evidence type="ECO:0000313" key="2">
    <source>
        <dbReference type="Proteomes" id="UP000696485"/>
    </source>
</evidence>
<protein>
    <submittedName>
        <fullName evidence="1">Uncharacterized protein</fullName>
    </submittedName>
</protein>
<dbReference type="Proteomes" id="UP000696485">
    <property type="component" value="Unassembled WGS sequence"/>
</dbReference>
<evidence type="ECO:0000313" key="1">
    <source>
        <dbReference type="EMBL" id="KAF9334515.1"/>
    </source>
</evidence>
<reference evidence="1" key="1">
    <citation type="journal article" date="2020" name="Fungal Divers.">
        <title>Resolving the Mortierellaceae phylogeny through synthesis of multi-gene phylogenetics and phylogenomics.</title>
        <authorList>
            <person name="Vandepol N."/>
            <person name="Liber J."/>
            <person name="Desiro A."/>
            <person name="Na H."/>
            <person name="Kennedy M."/>
            <person name="Barry K."/>
            <person name="Grigoriev I.V."/>
            <person name="Miller A.N."/>
            <person name="O'Donnell K."/>
            <person name="Stajich J.E."/>
            <person name="Bonito G."/>
        </authorList>
    </citation>
    <scope>NUCLEOTIDE SEQUENCE</scope>
    <source>
        <strain evidence="1">NVP1</strain>
    </source>
</reference>
<keyword evidence="2" id="KW-1185">Reference proteome</keyword>
<sequence length="89" mass="10604">MSNAKHSSDLSRMDVNPFFRFEPNPQNWLPTFFFEYRDVRETHSFNFEFEYRSSLRTIASSTMVTLEQRSIAAWLYSNVTRNHFLAGKV</sequence>